<evidence type="ECO:0000256" key="9">
    <source>
        <dbReference type="ARBA" id="ARBA00043187"/>
    </source>
</evidence>
<feature type="binding site" evidence="12">
    <location>
        <position position="78"/>
    </location>
    <ligand>
        <name>Mg(2+)</name>
        <dbReference type="ChEBI" id="CHEBI:18420"/>
        <label>1</label>
    </ligand>
</feature>
<feature type="binding site" evidence="12">
    <location>
        <position position="337"/>
    </location>
    <ligand>
        <name>Mg(2+)</name>
        <dbReference type="ChEBI" id="CHEBI:18420"/>
        <label>1</label>
    </ligand>
</feature>
<comment type="catalytic activity">
    <reaction evidence="11">
        <text>alpha-NAD(+) + H2O = ADP-D-ribose + nicotinamide + H(+)</text>
        <dbReference type="Rhea" id="RHEA:68792"/>
        <dbReference type="ChEBI" id="CHEBI:15377"/>
        <dbReference type="ChEBI" id="CHEBI:15378"/>
        <dbReference type="ChEBI" id="CHEBI:17154"/>
        <dbReference type="ChEBI" id="CHEBI:57967"/>
        <dbReference type="ChEBI" id="CHEBI:77017"/>
    </reaction>
</comment>
<dbReference type="InterPro" id="IPR005502">
    <property type="entry name" value="Ribosyl_crysJ1"/>
</dbReference>
<evidence type="ECO:0000256" key="4">
    <source>
        <dbReference type="ARBA" id="ARBA00041057"/>
    </source>
</evidence>
<dbReference type="PANTHER" id="PTHR16222">
    <property type="entry name" value="ADP-RIBOSYLGLYCOHYDROLASE"/>
    <property type="match status" value="1"/>
</dbReference>
<dbReference type="PANTHER" id="PTHR16222:SF24">
    <property type="entry name" value="ADP-RIBOSYLHYDROLASE ARH3"/>
    <property type="match status" value="1"/>
</dbReference>
<evidence type="ECO:0000256" key="11">
    <source>
        <dbReference type="ARBA" id="ARBA00049015"/>
    </source>
</evidence>
<organism evidence="14 15">
    <name type="scientific">Lophium mytilinum</name>
    <dbReference type="NCBI Taxonomy" id="390894"/>
    <lineage>
        <taxon>Eukaryota</taxon>
        <taxon>Fungi</taxon>
        <taxon>Dikarya</taxon>
        <taxon>Ascomycota</taxon>
        <taxon>Pezizomycotina</taxon>
        <taxon>Dothideomycetes</taxon>
        <taxon>Pleosporomycetidae</taxon>
        <taxon>Mytilinidiales</taxon>
        <taxon>Mytilinidiaceae</taxon>
        <taxon>Lophium</taxon>
    </lineage>
</organism>
<accession>A0A6A6RDV6</accession>
<evidence type="ECO:0000256" key="10">
    <source>
        <dbReference type="ARBA" id="ARBA00043193"/>
    </source>
</evidence>
<proteinExistence type="inferred from homology"/>
<evidence type="ECO:0000256" key="5">
    <source>
        <dbReference type="ARBA" id="ARBA00042398"/>
    </source>
</evidence>
<keyword evidence="12" id="KW-0479">Metal-binding</keyword>
<reference evidence="14" key="1">
    <citation type="journal article" date="2020" name="Stud. Mycol.">
        <title>101 Dothideomycetes genomes: a test case for predicting lifestyles and emergence of pathogens.</title>
        <authorList>
            <person name="Haridas S."/>
            <person name="Albert R."/>
            <person name="Binder M."/>
            <person name="Bloem J."/>
            <person name="Labutti K."/>
            <person name="Salamov A."/>
            <person name="Andreopoulos B."/>
            <person name="Baker S."/>
            <person name="Barry K."/>
            <person name="Bills G."/>
            <person name="Bluhm B."/>
            <person name="Cannon C."/>
            <person name="Castanera R."/>
            <person name="Culley D."/>
            <person name="Daum C."/>
            <person name="Ezra D."/>
            <person name="Gonzalez J."/>
            <person name="Henrissat B."/>
            <person name="Kuo A."/>
            <person name="Liang C."/>
            <person name="Lipzen A."/>
            <person name="Lutzoni F."/>
            <person name="Magnuson J."/>
            <person name="Mondo S."/>
            <person name="Nolan M."/>
            <person name="Ohm R."/>
            <person name="Pangilinan J."/>
            <person name="Park H.-J."/>
            <person name="Ramirez L."/>
            <person name="Alfaro M."/>
            <person name="Sun H."/>
            <person name="Tritt A."/>
            <person name="Yoshinaga Y."/>
            <person name="Zwiers L.-H."/>
            <person name="Turgeon B."/>
            <person name="Goodwin S."/>
            <person name="Spatafora J."/>
            <person name="Crous P."/>
            <person name="Grigoriev I."/>
        </authorList>
    </citation>
    <scope>NUCLEOTIDE SEQUENCE</scope>
    <source>
        <strain evidence="14">CBS 269.34</strain>
    </source>
</reference>
<feature type="binding site" evidence="12">
    <location>
        <position position="334"/>
    </location>
    <ligand>
        <name>Mg(2+)</name>
        <dbReference type="ChEBI" id="CHEBI:18420"/>
        <label>1</label>
    </ligand>
</feature>
<dbReference type="EC" id="3.2.1.143" evidence="2"/>
<feature type="region of interest" description="Disordered" evidence="13">
    <location>
        <begin position="1"/>
        <end position="22"/>
    </location>
</feature>
<gene>
    <name evidence="14" type="ORF">BU16DRAFT_521668</name>
</gene>
<sequence length="388" mass="41460">MSVSYSVAGLPMAPPPTPSPSRQSRILGALLGLHSGDSLGATLEFKTWASIRAQYPTGLRNIVGGGAFRWLAGHATDDTDMTRAVLLAYRDRTNFERAQKKDQLAGEKGFNGFAVWDLEVPLEYLVKKNGSVTFDVVRCAADYMLAWSTGSSWPEREPGSQPVDIGGATQTGLAKYMQTKDPRKAGAGSDQAGNGSLMRCLPTGLFGKSREERVTESMEISAVTHDDRRCMVACAVYNEIVSALIDGVDAVEAVEIGLRAMKEVAGLECKPVELAVEQGKTISVARIAENGPGPELPGKAGGYVLESLTLGIAAVLDQRSLENVLVDVLRVGKDTDTNGAIAGGLLGARDGVEAVPERWRLMLQFRVEFEDIVRGIDGLSKSGETSGW</sequence>
<dbReference type="GO" id="GO:0004649">
    <property type="term" value="F:poly(ADP-ribose) glycohydrolase activity"/>
    <property type="evidence" value="ECO:0007669"/>
    <property type="project" value="UniProtKB-EC"/>
</dbReference>
<evidence type="ECO:0000313" key="15">
    <source>
        <dbReference type="Proteomes" id="UP000799750"/>
    </source>
</evidence>
<evidence type="ECO:0000313" key="14">
    <source>
        <dbReference type="EMBL" id="KAF2503038.1"/>
    </source>
</evidence>
<dbReference type="Gene3D" id="1.10.4080.10">
    <property type="entry name" value="ADP-ribosylation/Crystallin J1"/>
    <property type="match status" value="1"/>
</dbReference>
<keyword evidence="3 14" id="KW-0378">Hydrolase</keyword>
<feature type="binding site" evidence="12">
    <location>
        <position position="77"/>
    </location>
    <ligand>
        <name>Mg(2+)</name>
        <dbReference type="ChEBI" id="CHEBI:18420"/>
        <label>1</label>
    </ligand>
</feature>
<dbReference type="InterPro" id="IPR036705">
    <property type="entry name" value="Ribosyl_crysJ1_sf"/>
</dbReference>
<dbReference type="EMBL" id="MU004181">
    <property type="protein sequence ID" value="KAF2503038.1"/>
    <property type="molecule type" value="Genomic_DNA"/>
</dbReference>
<dbReference type="InterPro" id="IPR050792">
    <property type="entry name" value="ADP-ribosylglycohydrolase"/>
</dbReference>
<evidence type="ECO:0000256" key="7">
    <source>
        <dbReference type="ARBA" id="ARBA00042722"/>
    </source>
</evidence>
<evidence type="ECO:0000256" key="1">
    <source>
        <dbReference type="ARBA" id="ARBA00010702"/>
    </source>
</evidence>
<dbReference type="AlphaFoldDB" id="A0A6A6RDV6"/>
<evidence type="ECO:0000256" key="2">
    <source>
        <dbReference type="ARBA" id="ARBA00012255"/>
    </source>
</evidence>
<dbReference type="OrthoDB" id="2021138at2759"/>
<dbReference type="SUPFAM" id="SSF101478">
    <property type="entry name" value="ADP-ribosylglycohydrolase"/>
    <property type="match status" value="1"/>
</dbReference>
<evidence type="ECO:0000256" key="8">
    <source>
        <dbReference type="ARBA" id="ARBA00042850"/>
    </source>
</evidence>
<feature type="binding site" evidence="12">
    <location>
        <position position="336"/>
    </location>
    <ligand>
        <name>Mg(2+)</name>
        <dbReference type="ChEBI" id="CHEBI:18420"/>
        <label>1</label>
    </ligand>
</feature>
<dbReference type="GO" id="GO:0046872">
    <property type="term" value="F:metal ion binding"/>
    <property type="evidence" value="ECO:0007669"/>
    <property type="project" value="UniProtKB-KW"/>
</dbReference>
<dbReference type="Pfam" id="PF03747">
    <property type="entry name" value="ADP_ribosyl_GH"/>
    <property type="match status" value="1"/>
</dbReference>
<evidence type="ECO:0000256" key="13">
    <source>
        <dbReference type="SAM" id="MobiDB-lite"/>
    </source>
</evidence>
<keyword evidence="12" id="KW-0460">Magnesium</keyword>
<evidence type="ECO:0000256" key="3">
    <source>
        <dbReference type="ARBA" id="ARBA00022801"/>
    </source>
</evidence>
<evidence type="ECO:0000256" key="6">
    <source>
        <dbReference type="ARBA" id="ARBA00042471"/>
    </source>
</evidence>
<name>A0A6A6RDV6_9PEZI</name>
<comment type="cofactor">
    <cofactor evidence="12">
        <name>Mg(2+)</name>
        <dbReference type="ChEBI" id="CHEBI:18420"/>
    </cofactor>
    <text evidence="12">Binds 2 magnesium ions per subunit.</text>
</comment>
<feature type="binding site" evidence="12">
    <location>
        <position position="76"/>
    </location>
    <ligand>
        <name>Mg(2+)</name>
        <dbReference type="ChEBI" id="CHEBI:18420"/>
        <label>1</label>
    </ligand>
</feature>
<keyword evidence="15" id="KW-1185">Reference proteome</keyword>
<dbReference type="Proteomes" id="UP000799750">
    <property type="component" value="Unassembled WGS sequence"/>
</dbReference>
<comment type="similarity">
    <text evidence="1">Belongs to the ADP-ribosylglycohydrolase family.</text>
</comment>
<evidence type="ECO:0000256" key="12">
    <source>
        <dbReference type="PIRSR" id="PIRSR605502-1"/>
    </source>
</evidence>
<protein>
    <recommendedName>
        <fullName evidence="4">ADP-ribosylhydrolase ARH3</fullName>
        <ecNumber evidence="2">3.2.1.143</ecNumber>
    </recommendedName>
    <alternativeName>
        <fullName evidence="5">ADP-ribose glycohydrolase ARH3</fullName>
    </alternativeName>
    <alternativeName>
        <fullName evidence="6">ADP-ribosylhydrolase 3</fullName>
    </alternativeName>
    <alternativeName>
        <fullName evidence="9">O-acetyl-ADP-ribose deacetylase ARH3</fullName>
    </alternativeName>
    <alternativeName>
        <fullName evidence="10">Poly(ADP-ribose) glycohydrolase ARH3</fullName>
    </alternativeName>
    <alternativeName>
        <fullName evidence="8">[Protein ADP-ribosylarginine] hydrolase-like protein 2</fullName>
    </alternativeName>
    <alternativeName>
        <fullName evidence="7">[Protein ADP-ribosylserine] hydrolase</fullName>
    </alternativeName>
</protein>